<evidence type="ECO:0000256" key="3">
    <source>
        <dbReference type="ARBA" id="ARBA00022801"/>
    </source>
</evidence>
<reference evidence="9" key="1">
    <citation type="submission" date="2023-01" db="EMBL/GenBank/DDBJ databases">
        <title>Comparative Genomic Analysis of the Clinically-Derived Winkia Strain NY0527 Provides Evidence into the Taxonomic Reassignment of Winkia neuii and Characterizes Their Virulence Traits.</title>
        <authorList>
            <person name="Cai X."/>
            <person name="Peng Y."/>
            <person name="Li M."/>
            <person name="Qiu Y."/>
            <person name="Wang Y."/>
            <person name="Xu L."/>
            <person name="Hou Q."/>
        </authorList>
    </citation>
    <scope>NUCLEOTIDE SEQUENCE</scope>
    <source>
        <strain evidence="9">NY0527</strain>
    </source>
</reference>
<keyword evidence="4 6" id="KW-0460">Magnesium</keyword>
<feature type="binding site" evidence="6">
    <location>
        <position position="152"/>
    </location>
    <ligand>
        <name>Mg(2+)</name>
        <dbReference type="ChEBI" id="CHEBI:18420"/>
        <label>1</label>
    </ligand>
</feature>
<evidence type="ECO:0000256" key="2">
    <source>
        <dbReference type="ARBA" id="ARBA00022723"/>
    </source>
</evidence>
<dbReference type="PROSITE" id="PS51435">
    <property type="entry name" value="AP_NUCLEASE_F1_4"/>
    <property type="match status" value="1"/>
</dbReference>
<dbReference type="PROSITE" id="PS00726">
    <property type="entry name" value="AP_NUCLEASE_F1_1"/>
    <property type="match status" value="1"/>
</dbReference>
<keyword evidence="2 6" id="KW-0479">Metal-binding</keyword>
<organism evidence="9 10">
    <name type="scientific">Winkia neuii subsp. anitrata</name>
    <dbReference type="NCBI Taxonomy" id="29318"/>
    <lineage>
        <taxon>Bacteria</taxon>
        <taxon>Bacillati</taxon>
        <taxon>Actinomycetota</taxon>
        <taxon>Actinomycetes</taxon>
        <taxon>Actinomycetales</taxon>
        <taxon>Actinomycetaceae</taxon>
        <taxon>Winkia</taxon>
    </lineage>
</organism>
<dbReference type="PANTHER" id="PTHR43250:SF2">
    <property type="entry name" value="EXODEOXYRIBONUCLEASE III"/>
    <property type="match status" value="1"/>
</dbReference>
<accession>A0AB38XQC3</accession>
<sequence>MRIATWNVNSIRARLDRVLAFLDRSEADVLAIQETKCKEEVFPADAFAEVGYYSCAAGISQWNGVAILSRSEPQDVQVSFPNCPTFKDKVEPRAIFATCAGVRIGSLYVPHGRALDDPHYQYKLDWLARLKDFASAQLESGQDRLALMGDWNVAPEDKDVWDMEVFKDSTHVSAPEREAFAAFSDLGMVEVTRDRAEGYTYWDYRRLRFPKNEGMRIDWMYATAALDKAVTNVQIDREERKGKGASDHVPVIVDFDL</sequence>
<dbReference type="InterPro" id="IPR004808">
    <property type="entry name" value="AP_endonuc_1"/>
</dbReference>
<dbReference type="NCBIfam" id="TIGR00633">
    <property type="entry name" value="xth"/>
    <property type="match status" value="1"/>
</dbReference>
<dbReference type="InterPro" id="IPR020847">
    <property type="entry name" value="AP_endonuclease_F1_BS"/>
</dbReference>
<dbReference type="GO" id="GO:0006281">
    <property type="term" value="P:DNA repair"/>
    <property type="evidence" value="ECO:0007669"/>
    <property type="project" value="InterPro"/>
</dbReference>
<dbReference type="AlphaFoldDB" id="A0AB38XQC3"/>
<feature type="active site" description="Proton acceptor" evidence="5">
    <location>
        <position position="248"/>
    </location>
</feature>
<name>A0AB38XQC3_9ACTO</name>
<feature type="binding site" evidence="6">
    <location>
        <position position="247"/>
    </location>
    <ligand>
        <name>Mg(2+)</name>
        <dbReference type="ChEBI" id="CHEBI:18420"/>
        <label>1</label>
    </ligand>
</feature>
<feature type="site" description="Interaction with DNA substrate" evidence="7">
    <location>
        <position position="248"/>
    </location>
</feature>
<dbReference type="Pfam" id="PF03372">
    <property type="entry name" value="Exo_endo_phos"/>
    <property type="match status" value="1"/>
</dbReference>
<dbReference type="RefSeq" id="WP_004806486.1">
    <property type="nucleotide sequence ID" value="NZ_CP116394.1"/>
</dbReference>
<evidence type="ECO:0000313" key="10">
    <source>
        <dbReference type="Proteomes" id="UP001211044"/>
    </source>
</evidence>
<dbReference type="InterPro" id="IPR036691">
    <property type="entry name" value="Endo/exonu/phosph_ase_sf"/>
</dbReference>
<evidence type="ECO:0000256" key="4">
    <source>
        <dbReference type="ARBA" id="ARBA00022842"/>
    </source>
</evidence>
<dbReference type="InterPro" id="IPR005135">
    <property type="entry name" value="Endo/exonuclease/phosphatase"/>
</dbReference>
<dbReference type="SUPFAM" id="SSF56219">
    <property type="entry name" value="DNase I-like"/>
    <property type="match status" value="1"/>
</dbReference>
<keyword evidence="6" id="KW-0464">Manganese</keyword>
<feature type="binding site" evidence="6">
    <location>
        <position position="248"/>
    </location>
    <ligand>
        <name>Mg(2+)</name>
        <dbReference type="ChEBI" id="CHEBI:18420"/>
        <label>1</label>
    </ligand>
</feature>
<dbReference type="GO" id="GO:0004519">
    <property type="term" value="F:endonuclease activity"/>
    <property type="evidence" value="ECO:0007669"/>
    <property type="project" value="InterPro"/>
</dbReference>
<dbReference type="InterPro" id="IPR037493">
    <property type="entry name" value="ExoIII-like"/>
</dbReference>
<protein>
    <submittedName>
        <fullName evidence="9">Exodeoxyribonuclease III</fullName>
    </submittedName>
</protein>
<evidence type="ECO:0000259" key="8">
    <source>
        <dbReference type="Pfam" id="PF03372"/>
    </source>
</evidence>
<dbReference type="Gene3D" id="3.60.10.10">
    <property type="entry name" value="Endonuclease/exonuclease/phosphatase"/>
    <property type="match status" value="1"/>
</dbReference>
<feature type="active site" description="Proton donor/acceptor" evidence="5">
    <location>
        <position position="150"/>
    </location>
</feature>
<keyword evidence="3" id="KW-0378">Hydrolase</keyword>
<proteinExistence type="inferred from homology"/>
<feature type="domain" description="Endonuclease/exonuclease/phosphatase" evidence="8">
    <location>
        <begin position="4"/>
        <end position="248"/>
    </location>
</feature>
<evidence type="ECO:0000256" key="6">
    <source>
        <dbReference type="PIRSR" id="PIRSR604808-2"/>
    </source>
</evidence>
<evidence type="ECO:0000256" key="7">
    <source>
        <dbReference type="PIRSR" id="PIRSR604808-3"/>
    </source>
</evidence>
<feature type="site" description="Transition state stabilizer" evidence="7">
    <location>
        <position position="152"/>
    </location>
</feature>
<dbReference type="GO" id="GO:0003677">
    <property type="term" value="F:DNA binding"/>
    <property type="evidence" value="ECO:0007669"/>
    <property type="project" value="InterPro"/>
</dbReference>
<comment type="similarity">
    <text evidence="1">Belongs to the DNA repair enzymes AP/ExoA family.</text>
</comment>
<dbReference type="GO" id="GO:0008311">
    <property type="term" value="F:double-stranded DNA 3'-5' DNA exonuclease activity"/>
    <property type="evidence" value="ECO:0007669"/>
    <property type="project" value="InterPro"/>
</dbReference>
<evidence type="ECO:0000313" key="9">
    <source>
        <dbReference type="EMBL" id="WCE46460.1"/>
    </source>
</evidence>
<comment type="cofactor">
    <cofactor evidence="6">
        <name>Mg(2+)</name>
        <dbReference type="ChEBI" id="CHEBI:18420"/>
    </cofactor>
    <cofactor evidence="6">
        <name>Mn(2+)</name>
        <dbReference type="ChEBI" id="CHEBI:29035"/>
    </cofactor>
    <text evidence="6">Probably binds two magnesium or manganese ions per subunit.</text>
</comment>
<dbReference type="CDD" id="cd09086">
    <property type="entry name" value="ExoIII-like_AP-endo"/>
    <property type="match status" value="1"/>
</dbReference>
<feature type="binding site" evidence="6">
    <location>
        <position position="150"/>
    </location>
    <ligand>
        <name>Mg(2+)</name>
        <dbReference type="ChEBI" id="CHEBI:18420"/>
        <label>1</label>
    </ligand>
</feature>
<dbReference type="GO" id="GO:0046872">
    <property type="term" value="F:metal ion binding"/>
    <property type="evidence" value="ECO:0007669"/>
    <property type="project" value="UniProtKB-KW"/>
</dbReference>
<feature type="active site" evidence="5">
    <location>
        <position position="108"/>
    </location>
</feature>
<dbReference type="KEGG" id="wne:PIG85_02095"/>
<feature type="binding site" evidence="6">
    <location>
        <position position="34"/>
    </location>
    <ligand>
        <name>Mg(2+)</name>
        <dbReference type="ChEBI" id="CHEBI:18420"/>
        <label>1</label>
    </ligand>
</feature>
<gene>
    <name evidence="9" type="ORF">PIG85_02095</name>
</gene>
<feature type="binding site" evidence="6">
    <location>
        <position position="7"/>
    </location>
    <ligand>
        <name>Mg(2+)</name>
        <dbReference type="ChEBI" id="CHEBI:18420"/>
        <label>1</label>
    </ligand>
</feature>
<dbReference type="EMBL" id="CP116394">
    <property type="protein sequence ID" value="WCE46460.1"/>
    <property type="molecule type" value="Genomic_DNA"/>
</dbReference>
<dbReference type="NCBIfam" id="TIGR00195">
    <property type="entry name" value="exoDNase_III"/>
    <property type="match status" value="1"/>
</dbReference>
<evidence type="ECO:0000256" key="1">
    <source>
        <dbReference type="ARBA" id="ARBA00007092"/>
    </source>
</evidence>
<evidence type="ECO:0000256" key="5">
    <source>
        <dbReference type="PIRSR" id="PIRSR604808-1"/>
    </source>
</evidence>
<dbReference type="Proteomes" id="UP001211044">
    <property type="component" value="Chromosome"/>
</dbReference>
<dbReference type="PANTHER" id="PTHR43250">
    <property type="entry name" value="EXODEOXYRIBONUCLEASE III"/>
    <property type="match status" value="1"/>
</dbReference>
<feature type="site" description="Important for catalytic activity" evidence="7">
    <location>
        <position position="218"/>
    </location>
</feature>